<evidence type="ECO:0000313" key="2">
    <source>
        <dbReference type="Proteomes" id="UP001060018"/>
    </source>
</evidence>
<protein>
    <submittedName>
        <fullName evidence="1">DUF6226 family protein</fullName>
    </submittedName>
</protein>
<accession>A0AA94XPL3</accession>
<dbReference type="RefSeq" id="WP_194943850.1">
    <property type="nucleotide sequence ID" value="NZ_CP012750.1"/>
</dbReference>
<name>A0AA94XPL3_9MICC</name>
<sequence length="211" mass="23187">MLQGYQRPKITHSAYTDDSGAPIGYGQRWDDQPPAETYSVTAHPQRFSPVQVVAEALVEWICEFYKVRCFEDPGLAAQLRVPSDELVRSVRLFPEDSRCAPMGLVFTRFSGVQLRFGALFQAAMPHCGCDACDESVPDLLDELEAQVGAVLSGSFVEVLDLGNGRMTHQFNVEELGSCQQATGLDEISPAQLAWARAVIPVDGAWAPWPAR</sequence>
<dbReference type="AlphaFoldDB" id="A0AA94XPL3"/>
<evidence type="ECO:0000313" key="1">
    <source>
        <dbReference type="EMBL" id="UUX57450.1"/>
    </source>
</evidence>
<dbReference type="InterPro" id="IPR045773">
    <property type="entry name" value="DUF6226"/>
</dbReference>
<reference evidence="1" key="1">
    <citation type="journal article" date="2022" name="Pest Manag. Sci.">
        <title>Glutamicibacter halophytocola-mediated host fitness of potato tuber moth on Solanaceae crops.</title>
        <authorList>
            <person name="Wang W."/>
            <person name="Xiao G."/>
            <person name="Du G."/>
            <person name="Chang L."/>
            <person name="Yang Y."/>
            <person name="Ye J."/>
            <person name="Chen B."/>
        </authorList>
    </citation>
    <scope>NUCLEOTIDE SEQUENCE</scope>
    <source>
        <strain evidence="1">S2</strain>
    </source>
</reference>
<proteinExistence type="predicted"/>
<gene>
    <name evidence="1" type="ORF">NUH22_08870</name>
</gene>
<dbReference type="Pfam" id="PF19736">
    <property type="entry name" value="DUF6226"/>
    <property type="match status" value="1"/>
</dbReference>
<dbReference type="Proteomes" id="UP001060018">
    <property type="component" value="Chromosome"/>
</dbReference>
<organism evidence="1 2">
    <name type="scientific">Glutamicibacter halophytocola</name>
    <dbReference type="NCBI Taxonomy" id="1933880"/>
    <lineage>
        <taxon>Bacteria</taxon>
        <taxon>Bacillati</taxon>
        <taxon>Actinomycetota</taxon>
        <taxon>Actinomycetes</taxon>
        <taxon>Micrococcales</taxon>
        <taxon>Micrococcaceae</taxon>
        <taxon>Glutamicibacter</taxon>
    </lineage>
</organism>
<dbReference type="EMBL" id="CP102487">
    <property type="protein sequence ID" value="UUX57450.1"/>
    <property type="molecule type" value="Genomic_DNA"/>
</dbReference>